<dbReference type="Proteomes" id="UP000887564">
    <property type="component" value="Unplaced"/>
</dbReference>
<accession>A0A914RJ55</accession>
<name>A0A914RJ55_PAREQ</name>
<sequence>MSLFRIQKIPHRSPYSRLKRSVVLVVAKKRRNYWRIKSNKALRHGHRRRIQQLQPILIRLFLLHVS</sequence>
<reference evidence="2" key="1">
    <citation type="submission" date="2022-11" db="UniProtKB">
        <authorList>
            <consortium name="WormBaseParasite"/>
        </authorList>
    </citation>
    <scope>IDENTIFICATION</scope>
</reference>
<proteinExistence type="predicted"/>
<protein>
    <submittedName>
        <fullName evidence="2">Uncharacterized protein</fullName>
    </submittedName>
</protein>
<keyword evidence="1" id="KW-1185">Reference proteome</keyword>
<evidence type="ECO:0000313" key="2">
    <source>
        <dbReference type="WBParaSite" id="PEQ_0000650201-mRNA-1"/>
    </source>
</evidence>
<dbReference type="WBParaSite" id="PEQ_0000650201-mRNA-1">
    <property type="protein sequence ID" value="PEQ_0000650201-mRNA-1"/>
    <property type="gene ID" value="PEQ_0000650201"/>
</dbReference>
<dbReference type="AlphaFoldDB" id="A0A914RJ55"/>
<evidence type="ECO:0000313" key="1">
    <source>
        <dbReference type="Proteomes" id="UP000887564"/>
    </source>
</evidence>
<organism evidence="1 2">
    <name type="scientific">Parascaris equorum</name>
    <name type="common">Equine roundworm</name>
    <dbReference type="NCBI Taxonomy" id="6256"/>
    <lineage>
        <taxon>Eukaryota</taxon>
        <taxon>Metazoa</taxon>
        <taxon>Ecdysozoa</taxon>
        <taxon>Nematoda</taxon>
        <taxon>Chromadorea</taxon>
        <taxon>Rhabditida</taxon>
        <taxon>Spirurina</taxon>
        <taxon>Ascaridomorpha</taxon>
        <taxon>Ascaridoidea</taxon>
        <taxon>Ascarididae</taxon>
        <taxon>Parascaris</taxon>
    </lineage>
</organism>